<evidence type="ECO:0000256" key="2">
    <source>
        <dbReference type="ARBA" id="ARBA00013255"/>
    </source>
</evidence>
<dbReference type="FunFam" id="3.30.470.20:FF:000018">
    <property type="entry name" value="Trifunctional purine biosynthetic protein adenosine-3"/>
    <property type="match status" value="1"/>
</dbReference>
<evidence type="ECO:0000256" key="1">
    <source>
        <dbReference type="ARBA" id="ARBA00005174"/>
    </source>
</evidence>
<protein>
    <recommendedName>
        <fullName evidence="2">phosphoribosylamine--glycine ligase</fullName>
        <ecNumber evidence="2">6.3.4.13</ecNumber>
    </recommendedName>
    <alternativeName>
        <fullName evidence="10">Glycinamide ribonucleotide synthetase</fullName>
    </alternativeName>
    <alternativeName>
        <fullName evidence="11">Phosphoribosylglycinamide synthetase</fullName>
    </alternativeName>
</protein>
<keyword evidence="6" id="KW-0658">Purine biosynthesis</keyword>
<evidence type="ECO:0000313" key="15">
    <source>
        <dbReference type="Proteomes" id="UP000440578"/>
    </source>
</evidence>
<feature type="domain" description="ATP-grasp" evidence="13">
    <location>
        <begin position="111"/>
        <end position="318"/>
    </location>
</feature>
<dbReference type="Gene3D" id="3.30.1490.20">
    <property type="entry name" value="ATP-grasp fold, A domain"/>
    <property type="match status" value="1"/>
</dbReference>
<sequence length="515" mass="53864">MATVLLIGSGGREHAIAWKLAQSPKVERILLAPGNGGTADDKMECVAVNVKEHEAVVSLCRDRVRSVDLVIVGPEDPLADGLADSLRRAGVPCFGPSAAGARIEADKAYAKRLMEELRIPTAPFSVFTDADSAKEYIRSGPNRLVVKASGLAAGKGVVVAADAEEACQAVEDALLGGRFGEAGAKVVVEEKLQGEEVSVMAFTDGRHVAVMPPAQDHKRLLSGDRGPNTGGMGAVAPAPGPLTTQQLSELEQLVFQRLVDHWVTEGISYCGVLYAGLMVTATGPYVLEYNCRFGDPETEVLLPLLQSDLFDIVTACVEGRLCPIDVSWRTDAAAVDVVLVSAGYPGSYPKNLEITGLDAAAATGCRLFHAGTRRSEPAGSLLTSGGRVLNLVAVADSVAAARQMALQAAQLVQFEGKQYREDIAARALARELLSGGSLTYKSAGVDIGAGDAFVGRIAALLRQRPVSSAVLGGLGGFGGLFDLSAVTPPLTDPLLVVGTDGVGTKLKVRWKVLCR</sequence>
<evidence type="ECO:0000256" key="9">
    <source>
        <dbReference type="ARBA" id="ARBA00038345"/>
    </source>
</evidence>
<dbReference type="SMART" id="SM01210">
    <property type="entry name" value="GARS_C"/>
    <property type="match status" value="1"/>
</dbReference>
<dbReference type="SUPFAM" id="SSF56059">
    <property type="entry name" value="Glutathione synthetase ATP-binding domain-like"/>
    <property type="match status" value="1"/>
</dbReference>
<evidence type="ECO:0000256" key="10">
    <source>
        <dbReference type="ARBA" id="ARBA00042242"/>
    </source>
</evidence>
<keyword evidence="5 12" id="KW-0547">Nucleotide-binding</keyword>
<dbReference type="InterPro" id="IPR011761">
    <property type="entry name" value="ATP-grasp"/>
</dbReference>
<evidence type="ECO:0000256" key="3">
    <source>
        <dbReference type="ARBA" id="ARBA00022598"/>
    </source>
</evidence>
<dbReference type="Gene3D" id="3.30.470.20">
    <property type="entry name" value="ATP-grasp fold, B domain"/>
    <property type="match status" value="1"/>
</dbReference>
<dbReference type="EC" id="6.3.4.13" evidence="2"/>
<dbReference type="InterPro" id="IPR036921">
    <property type="entry name" value="PurM-like_N_sf"/>
</dbReference>
<evidence type="ECO:0000313" key="14">
    <source>
        <dbReference type="EMBL" id="KAF0291162.1"/>
    </source>
</evidence>
<dbReference type="AlphaFoldDB" id="A0A6A4VKW7"/>
<dbReference type="Pfam" id="PF02843">
    <property type="entry name" value="GARS_C"/>
    <property type="match status" value="1"/>
</dbReference>
<dbReference type="SUPFAM" id="SSF55326">
    <property type="entry name" value="PurM N-terminal domain-like"/>
    <property type="match status" value="1"/>
</dbReference>
<dbReference type="InterPro" id="IPR011054">
    <property type="entry name" value="Rudment_hybrid_motif"/>
</dbReference>
<accession>A0A6A4VKW7</accession>
<dbReference type="SUPFAM" id="SSF51246">
    <property type="entry name" value="Rudiment single hybrid motif"/>
    <property type="match status" value="1"/>
</dbReference>
<dbReference type="PANTHER" id="PTHR43472">
    <property type="entry name" value="PHOSPHORIBOSYLAMINE--GLYCINE LIGASE"/>
    <property type="match status" value="1"/>
</dbReference>
<keyword evidence="8" id="KW-0464">Manganese</keyword>
<dbReference type="OrthoDB" id="6374765at2759"/>
<dbReference type="HAMAP" id="MF_00138">
    <property type="entry name" value="GARS"/>
    <property type="match status" value="1"/>
</dbReference>
<dbReference type="Gene3D" id="3.40.50.20">
    <property type="match status" value="1"/>
</dbReference>
<evidence type="ECO:0000256" key="8">
    <source>
        <dbReference type="ARBA" id="ARBA00023211"/>
    </source>
</evidence>
<dbReference type="InterPro" id="IPR016185">
    <property type="entry name" value="PreATP-grasp_dom_sf"/>
</dbReference>
<gene>
    <name evidence="14" type="primary">GART_0</name>
    <name evidence="14" type="ORF">FJT64_010707</name>
</gene>
<keyword evidence="4" id="KW-0479">Metal-binding</keyword>
<evidence type="ECO:0000259" key="13">
    <source>
        <dbReference type="PROSITE" id="PS50975"/>
    </source>
</evidence>
<dbReference type="GO" id="GO:0005524">
    <property type="term" value="F:ATP binding"/>
    <property type="evidence" value="ECO:0007669"/>
    <property type="project" value="UniProtKB-UniRule"/>
</dbReference>
<dbReference type="Gene3D" id="3.30.1330.10">
    <property type="entry name" value="PurM-like, N-terminal domain"/>
    <property type="match status" value="1"/>
</dbReference>
<dbReference type="EMBL" id="VIIS01001904">
    <property type="protein sequence ID" value="KAF0291162.1"/>
    <property type="molecule type" value="Genomic_DNA"/>
</dbReference>
<dbReference type="UniPathway" id="UPA00074">
    <property type="reaction ID" value="UER00125"/>
</dbReference>
<dbReference type="Pfam" id="PF02844">
    <property type="entry name" value="GARS_N"/>
    <property type="match status" value="1"/>
</dbReference>
<keyword evidence="7 12" id="KW-0067">ATP-binding</keyword>
<dbReference type="FunFam" id="3.90.600.10:FF:000001">
    <property type="entry name" value="Trifunctional purine biosynthetic protein adenosine-3"/>
    <property type="match status" value="1"/>
</dbReference>
<dbReference type="Pfam" id="PF01071">
    <property type="entry name" value="GARS_A"/>
    <property type="match status" value="1"/>
</dbReference>
<keyword evidence="15" id="KW-1185">Reference proteome</keyword>
<dbReference type="GO" id="GO:0004637">
    <property type="term" value="F:phosphoribosylamine-glycine ligase activity"/>
    <property type="evidence" value="ECO:0007669"/>
    <property type="project" value="UniProtKB-EC"/>
</dbReference>
<dbReference type="PANTHER" id="PTHR43472:SF1">
    <property type="entry name" value="PHOSPHORIBOSYLAMINE--GLYCINE LIGASE, CHLOROPLASTIC"/>
    <property type="match status" value="1"/>
</dbReference>
<proteinExistence type="inferred from homology"/>
<dbReference type="InterPro" id="IPR037123">
    <property type="entry name" value="PRibGlycinamide_synth_C_sf"/>
</dbReference>
<dbReference type="PROSITE" id="PS00184">
    <property type="entry name" value="GARS"/>
    <property type="match status" value="1"/>
</dbReference>
<reference evidence="14 15" key="1">
    <citation type="submission" date="2019-07" db="EMBL/GenBank/DDBJ databases">
        <title>Draft genome assembly of a fouling barnacle, Amphibalanus amphitrite (Darwin, 1854): The first reference genome for Thecostraca.</title>
        <authorList>
            <person name="Kim W."/>
        </authorList>
    </citation>
    <scope>NUCLEOTIDE SEQUENCE [LARGE SCALE GENOMIC DNA]</scope>
    <source>
        <strain evidence="14">SNU_AA5</strain>
        <tissue evidence="14">Soma without cirri and trophi</tissue>
    </source>
</reference>
<dbReference type="GO" id="GO:0006189">
    <property type="term" value="P:'de novo' IMP biosynthetic process"/>
    <property type="evidence" value="ECO:0007669"/>
    <property type="project" value="UniProtKB-UniPathway"/>
</dbReference>
<dbReference type="SUPFAM" id="SSF52440">
    <property type="entry name" value="PreATP-grasp domain"/>
    <property type="match status" value="1"/>
</dbReference>
<dbReference type="GO" id="GO:0009113">
    <property type="term" value="P:purine nucleobase biosynthetic process"/>
    <property type="evidence" value="ECO:0007669"/>
    <property type="project" value="InterPro"/>
</dbReference>
<dbReference type="InterPro" id="IPR020561">
    <property type="entry name" value="PRibGlycinamid_synth_ATP-grasp"/>
</dbReference>
<dbReference type="FunFam" id="3.40.50.20:FF:000006">
    <property type="entry name" value="Phosphoribosylamine--glycine ligase, chloroplastic"/>
    <property type="match status" value="1"/>
</dbReference>
<dbReference type="Gene3D" id="3.90.600.10">
    <property type="entry name" value="Phosphoribosylglycinamide synthetase, C-terminal domain"/>
    <property type="match status" value="1"/>
</dbReference>
<organism evidence="14 15">
    <name type="scientific">Amphibalanus amphitrite</name>
    <name type="common">Striped barnacle</name>
    <name type="synonym">Balanus amphitrite</name>
    <dbReference type="NCBI Taxonomy" id="1232801"/>
    <lineage>
        <taxon>Eukaryota</taxon>
        <taxon>Metazoa</taxon>
        <taxon>Ecdysozoa</taxon>
        <taxon>Arthropoda</taxon>
        <taxon>Crustacea</taxon>
        <taxon>Multicrustacea</taxon>
        <taxon>Cirripedia</taxon>
        <taxon>Thoracica</taxon>
        <taxon>Thoracicalcarea</taxon>
        <taxon>Balanomorpha</taxon>
        <taxon>Balanoidea</taxon>
        <taxon>Balanidae</taxon>
        <taxon>Amphibalaninae</taxon>
        <taxon>Amphibalanus</taxon>
    </lineage>
</organism>
<evidence type="ECO:0000256" key="5">
    <source>
        <dbReference type="ARBA" id="ARBA00022741"/>
    </source>
</evidence>
<name>A0A6A4VKW7_AMPAM</name>
<dbReference type="FunFam" id="3.30.1490.20:FF:000006">
    <property type="entry name" value="phosphoribosylamine--glycine ligase, chloroplastic-like"/>
    <property type="match status" value="1"/>
</dbReference>
<dbReference type="NCBIfam" id="TIGR00877">
    <property type="entry name" value="purD"/>
    <property type="match status" value="1"/>
</dbReference>
<dbReference type="InterPro" id="IPR013815">
    <property type="entry name" value="ATP_grasp_subdomain_1"/>
</dbReference>
<evidence type="ECO:0000256" key="11">
    <source>
        <dbReference type="ARBA" id="ARBA00042864"/>
    </source>
</evidence>
<comment type="caution">
    <text evidence="14">The sequence shown here is derived from an EMBL/GenBank/DDBJ whole genome shotgun (WGS) entry which is preliminary data.</text>
</comment>
<dbReference type="Proteomes" id="UP000440578">
    <property type="component" value="Unassembled WGS sequence"/>
</dbReference>
<comment type="similarity">
    <text evidence="9">Belongs to the GARS family.</text>
</comment>
<evidence type="ECO:0000256" key="7">
    <source>
        <dbReference type="ARBA" id="ARBA00022840"/>
    </source>
</evidence>
<comment type="pathway">
    <text evidence="1">Purine metabolism; IMP biosynthesis via de novo pathway; N(1)-(5-phospho-D-ribosyl)glycinamide from 5-phospho-alpha-D-ribose 1-diphosphate: step 2/2.</text>
</comment>
<dbReference type="GO" id="GO:0046872">
    <property type="term" value="F:metal ion binding"/>
    <property type="evidence" value="ECO:0007669"/>
    <property type="project" value="UniProtKB-KW"/>
</dbReference>
<dbReference type="PROSITE" id="PS50975">
    <property type="entry name" value="ATP_GRASP"/>
    <property type="match status" value="1"/>
</dbReference>
<dbReference type="InterPro" id="IPR000115">
    <property type="entry name" value="PRibGlycinamide_synth"/>
</dbReference>
<dbReference type="InterPro" id="IPR020560">
    <property type="entry name" value="PRibGlycinamide_synth_C-dom"/>
</dbReference>
<dbReference type="SMART" id="SM01209">
    <property type="entry name" value="GARS_A"/>
    <property type="match status" value="1"/>
</dbReference>
<evidence type="ECO:0000256" key="4">
    <source>
        <dbReference type="ARBA" id="ARBA00022723"/>
    </source>
</evidence>
<dbReference type="InterPro" id="IPR020562">
    <property type="entry name" value="PRibGlycinamide_synth_N"/>
</dbReference>
<evidence type="ECO:0000256" key="6">
    <source>
        <dbReference type="ARBA" id="ARBA00022755"/>
    </source>
</evidence>
<evidence type="ECO:0000256" key="12">
    <source>
        <dbReference type="PROSITE-ProRule" id="PRU00409"/>
    </source>
</evidence>
<keyword evidence="3" id="KW-0436">Ligase</keyword>
<dbReference type="InterPro" id="IPR020559">
    <property type="entry name" value="PRibGlycinamide_synth_CS"/>
</dbReference>